<evidence type="ECO:0000313" key="4">
    <source>
        <dbReference type="Proteomes" id="UP000288279"/>
    </source>
</evidence>
<dbReference type="PROSITE" id="PS51257">
    <property type="entry name" value="PROKAR_LIPOPROTEIN"/>
    <property type="match status" value="1"/>
</dbReference>
<sequence>MPQRISSLIILMAAGLILSGCATKSEQTAQPAETNADDFVTQTYQQGRQALEQRNLKVAYHSFAELSDYCAKTFAEEGVTYRTARTIKEQMDEFLRAKRGIGYSLIEMNNLSEAEQIYLEVLEINPDDEAAQNELEYIRQLRAS</sequence>
<dbReference type="SUPFAM" id="SSF48452">
    <property type="entry name" value="TPR-like"/>
    <property type="match status" value="1"/>
</dbReference>
<feature type="chain" id="PRO_5019153770" evidence="2">
    <location>
        <begin position="25"/>
        <end position="144"/>
    </location>
</feature>
<feature type="repeat" description="TPR" evidence="1">
    <location>
        <begin position="95"/>
        <end position="128"/>
    </location>
</feature>
<dbReference type="Proteomes" id="UP000288279">
    <property type="component" value="Unassembled WGS sequence"/>
</dbReference>
<organism evidence="3 4">
    <name type="scientific">Pseudidiomarina taiwanensis</name>
    <dbReference type="NCBI Taxonomy" id="337250"/>
    <lineage>
        <taxon>Bacteria</taxon>
        <taxon>Pseudomonadati</taxon>
        <taxon>Pseudomonadota</taxon>
        <taxon>Gammaproteobacteria</taxon>
        <taxon>Alteromonadales</taxon>
        <taxon>Idiomarinaceae</taxon>
        <taxon>Pseudidiomarina</taxon>
    </lineage>
</organism>
<name>A0A432ZEG9_9GAMM</name>
<dbReference type="EMBL" id="PIQG01000004">
    <property type="protein sequence ID" value="RUO76348.1"/>
    <property type="molecule type" value="Genomic_DNA"/>
</dbReference>
<keyword evidence="4" id="KW-1185">Reference proteome</keyword>
<protein>
    <submittedName>
        <fullName evidence="3">Uncharacterized protein</fullName>
    </submittedName>
</protein>
<accession>A0A432ZEG9</accession>
<gene>
    <name evidence="3" type="ORF">CWI83_08265</name>
</gene>
<evidence type="ECO:0000256" key="1">
    <source>
        <dbReference type="PROSITE-ProRule" id="PRU00339"/>
    </source>
</evidence>
<dbReference type="InterPro" id="IPR019734">
    <property type="entry name" value="TPR_rpt"/>
</dbReference>
<keyword evidence="1" id="KW-0802">TPR repeat</keyword>
<dbReference type="Gene3D" id="1.25.40.10">
    <property type="entry name" value="Tetratricopeptide repeat domain"/>
    <property type="match status" value="1"/>
</dbReference>
<comment type="caution">
    <text evidence="3">The sequence shown here is derived from an EMBL/GenBank/DDBJ whole genome shotgun (WGS) entry which is preliminary data.</text>
</comment>
<feature type="signal peptide" evidence="2">
    <location>
        <begin position="1"/>
        <end position="24"/>
    </location>
</feature>
<dbReference type="RefSeq" id="WP_126827990.1">
    <property type="nucleotide sequence ID" value="NZ_PIQG01000004.1"/>
</dbReference>
<evidence type="ECO:0000313" key="3">
    <source>
        <dbReference type="EMBL" id="RUO76348.1"/>
    </source>
</evidence>
<dbReference type="PROSITE" id="PS50005">
    <property type="entry name" value="TPR"/>
    <property type="match status" value="1"/>
</dbReference>
<dbReference type="InterPro" id="IPR011990">
    <property type="entry name" value="TPR-like_helical_dom_sf"/>
</dbReference>
<dbReference type="OrthoDB" id="8929480at2"/>
<reference evidence="3 4" key="1">
    <citation type="journal article" date="2011" name="Front. Microbiol.">
        <title>Genomic signatures of strain selection and enhancement in Bacillus atrophaeus var. globigii, a historical biowarfare simulant.</title>
        <authorList>
            <person name="Gibbons H.S."/>
            <person name="Broomall S.M."/>
            <person name="McNew L.A."/>
            <person name="Daligault H."/>
            <person name="Chapman C."/>
            <person name="Bruce D."/>
            <person name="Karavis M."/>
            <person name="Krepps M."/>
            <person name="McGregor P.A."/>
            <person name="Hong C."/>
            <person name="Park K.H."/>
            <person name="Akmal A."/>
            <person name="Feldman A."/>
            <person name="Lin J.S."/>
            <person name="Chang W.E."/>
            <person name="Higgs B.W."/>
            <person name="Demirev P."/>
            <person name="Lindquist J."/>
            <person name="Liem A."/>
            <person name="Fochler E."/>
            <person name="Read T.D."/>
            <person name="Tapia R."/>
            <person name="Johnson S."/>
            <person name="Bishop-Lilly K.A."/>
            <person name="Detter C."/>
            <person name="Han C."/>
            <person name="Sozhamannan S."/>
            <person name="Rosenzweig C.N."/>
            <person name="Skowronski E.W."/>
        </authorList>
    </citation>
    <scope>NUCLEOTIDE SEQUENCE [LARGE SCALE GENOMIC DNA]</scope>
    <source>
        <strain evidence="3 4">PIT1</strain>
    </source>
</reference>
<keyword evidence="2" id="KW-0732">Signal</keyword>
<proteinExistence type="predicted"/>
<evidence type="ECO:0000256" key="2">
    <source>
        <dbReference type="SAM" id="SignalP"/>
    </source>
</evidence>
<dbReference type="AlphaFoldDB" id="A0A432ZEG9"/>